<dbReference type="Proteomes" id="UP000316855">
    <property type="component" value="Chromosome"/>
</dbReference>
<evidence type="ECO:0000313" key="1">
    <source>
        <dbReference type="EMBL" id="QDT90464.1"/>
    </source>
</evidence>
<dbReference type="InterPro" id="IPR045392">
    <property type="entry name" value="DUF6519"/>
</dbReference>
<dbReference type="Pfam" id="PF20129">
    <property type="entry name" value="DUF6519"/>
    <property type="match status" value="2"/>
</dbReference>
<name>A0A517VBT1_9PLAN</name>
<dbReference type="OrthoDB" id="134981at2"/>
<keyword evidence="2" id="KW-1185">Reference proteome</keyword>
<sequence length="498" mass="55251">MHGDFSRDSYNLKNNFTRVLMQQGRLIVDADWNEQSAIVFNYLQTLAADIIGWHGGANVTSDETEAPSGGAFAVSKNKNSSLKVSGGRYYVDGILIEWPVNKDGYEIEELEPDSNLSDRIVIAKVWEEHISEASDLTLQDSAFNGLDSCTRVRICVRFIAVPIEEMDRESLNSLLATENTFREFLKSTTGKPDSPLDFRPLHSNDMLPQLIASSSHNSLDPADCIEETNQRYSGVENQLYRVEVHSGGTSFWDGLRTIDGHPQSKSDPQGIPAFDIDNPPVTLKWSRDNGSITYAASIEGNTATVTTPWHDESRAIQQGHWIELIKDDEAQGVMFQAGVVKKENGVTIIMLDVPADRSPAPPAGKVLIRRWDHQHRKHFPVTGTGGILVRKTVSNNENKSVAIPLEDNLFIQMFLPVEDGGNGEVSGAGFKAGDYWLIPARAASGDIIWPVSKEKEKQAPELVPARYTQHHYAPLAFIKDVNNATILDLRNNLSFHTD</sequence>
<dbReference type="AlphaFoldDB" id="A0A517VBT1"/>
<evidence type="ECO:0000313" key="2">
    <source>
        <dbReference type="Proteomes" id="UP000316855"/>
    </source>
</evidence>
<dbReference type="EMBL" id="CP036343">
    <property type="protein sequence ID" value="QDT90464.1"/>
    <property type="molecule type" value="Genomic_DNA"/>
</dbReference>
<dbReference type="KEGG" id="gax:Pan161_21160"/>
<proteinExistence type="predicted"/>
<protein>
    <submittedName>
        <fullName evidence="1">Uncharacterized protein</fullName>
    </submittedName>
</protein>
<organism evidence="1 2">
    <name type="scientific">Gimesia algae</name>
    <dbReference type="NCBI Taxonomy" id="2527971"/>
    <lineage>
        <taxon>Bacteria</taxon>
        <taxon>Pseudomonadati</taxon>
        <taxon>Planctomycetota</taxon>
        <taxon>Planctomycetia</taxon>
        <taxon>Planctomycetales</taxon>
        <taxon>Planctomycetaceae</taxon>
        <taxon>Gimesia</taxon>
    </lineage>
</organism>
<reference evidence="1 2" key="1">
    <citation type="submission" date="2019-02" db="EMBL/GenBank/DDBJ databases">
        <title>Deep-cultivation of Planctomycetes and their phenomic and genomic characterization uncovers novel biology.</title>
        <authorList>
            <person name="Wiegand S."/>
            <person name="Jogler M."/>
            <person name="Boedeker C."/>
            <person name="Pinto D."/>
            <person name="Vollmers J."/>
            <person name="Rivas-Marin E."/>
            <person name="Kohn T."/>
            <person name="Peeters S.H."/>
            <person name="Heuer A."/>
            <person name="Rast P."/>
            <person name="Oberbeckmann S."/>
            <person name="Bunk B."/>
            <person name="Jeske O."/>
            <person name="Meyerdierks A."/>
            <person name="Storesund J.E."/>
            <person name="Kallscheuer N."/>
            <person name="Luecker S."/>
            <person name="Lage O.M."/>
            <person name="Pohl T."/>
            <person name="Merkel B.J."/>
            <person name="Hornburger P."/>
            <person name="Mueller R.-W."/>
            <person name="Bruemmer F."/>
            <person name="Labrenz M."/>
            <person name="Spormann A.M."/>
            <person name="Op den Camp H."/>
            <person name="Overmann J."/>
            <person name="Amann R."/>
            <person name="Jetten M.S.M."/>
            <person name="Mascher T."/>
            <person name="Medema M.H."/>
            <person name="Devos D.P."/>
            <person name="Kaster A.-K."/>
            <person name="Ovreas L."/>
            <person name="Rohde M."/>
            <person name="Galperin M.Y."/>
            <person name="Jogler C."/>
        </authorList>
    </citation>
    <scope>NUCLEOTIDE SEQUENCE [LARGE SCALE GENOMIC DNA]</scope>
    <source>
        <strain evidence="1 2">Pan161</strain>
    </source>
</reference>
<accession>A0A517VBT1</accession>
<gene>
    <name evidence="1" type="ORF">Pan161_21160</name>
</gene>
<dbReference type="RefSeq" id="WP_145226426.1">
    <property type="nucleotide sequence ID" value="NZ_CP036343.1"/>
</dbReference>